<dbReference type="EMBL" id="MSIE01000047">
    <property type="protein sequence ID" value="OLF14957.1"/>
    <property type="molecule type" value="Genomic_DNA"/>
</dbReference>
<dbReference type="Proteomes" id="UP000185596">
    <property type="component" value="Unassembled WGS sequence"/>
</dbReference>
<accession>A0A1Q8CKR8</accession>
<keyword evidence="1" id="KW-0472">Membrane</keyword>
<protein>
    <recommendedName>
        <fullName evidence="4">DUF4367 domain-containing protein</fullName>
    </recommendedName>
</protein>
<sequence length="237" mass="24991">MRELGEHLHVPTPPSGPALTTAVLSRLDDRPRRTRPALAVRLVAAAVALLAALGVAMAVSPQVRAAVFDLLRVGGVELNQGPPPPLRTTAPDAALPGERPVALDQARAAAAFPVAVPRSLGDPDSVLLAGGDPPRVVSLRYTGAGETRIDQFDGVLGPVFQKFAGAPDAVPSVVDGHRGIWVPRPHLVLYLDRDGRLVEEAARLAGTTLIWEADGVTYRIEGPLSHEQALEIAESLR</sequence>
<evidence type="ECO:0000313" key="2">
    <source>
        <dbReference type="EMBL" id="OLF14957.1"/>
    </source>
</evidence>
<evidence type="ECO:0000313" key="3">
    <source>
        <dbReference type="Proteomes" id="UP000185596"/>
    </source>
</evidence>
<dbReference type="STRING" id="1912961.BU204_24610"/>
<keyword evidence="1" id="KW-1133">Transmembrane helix</keyword>
<feature type="transmembrane region" description="Helical" evidence="1">
    <location>
        <begin position="38"/>
        <end position="59"/>
    </location>
</feature>
<evidence type="ECO:0008006" key="4">
    <source>
        <dbReference type="Google" id="ProtNLM"/>
    </source>
</evidence>
<dbReference type="AlphaFoldDB" id="A0A1Q8CKR8"/>
<reference evidence="2 3" key="1">
    <citation type="submission" date="2016-12" db="EMBL/GenBank/DDBJ databases">
        <title>The draft genome sequence of Actinophytocola sp. 11-183.</title>
        <authorList>
            <person name="Wang W."/>
            <person name="Yuan L."/>
        </authorList>
    </citation>
    <scope>NUCLEOTIDE SEQUENCE [LARGE SCALE GENOMIC DNA]</scope>
    <source>
        <strain evidence="2 3">11-183</strain>
    </source>
</reference>
<evidence type="ECO:0000256" key="1">
    <source>
        <dbReference type="SAM" id="Phobius"/>
    </source>
</evidence>
<name>A0A1Q8CKR8_9PSEU</name>
<keyword evidence="1" id="KW-0812">Transmembrane</keyword>
<keyword evidence="3" id="KW-1185">Reference proteome</keyword>
<comment type="caution">
    <text evidence="2">The sequence shown here is derived from an EMBL/GenBank/DDBJ whole genome shotgun (WGS) entry which is preliminary data.</text>
</comment>
<proteinExistence type="predicted"/>
<gene>
    <name evidence="2" type="ORF">BU204_24610</name>
</gene>
<organism evidence="2 3">
    <name type="scientific">Actinophytocola xanthii</name>
    <dbReference type="NCBI Taxonomy" id="1912961"/>
    <lineage>
        <taxon>Bacteria</taxon>
        <taxon>Bacillati</taxon>
        <taxon>Actinomycetota</taxon>
        <taxon>Actinomycetes</taxon>
        <taxon>Pseudonocardiales</taxon>
        <taxon>Pseudonocardiaceae</taxon>
    </lineage>
</organism>